<accession>A0A2K3P096</accession>
<reference evidence="2 3" key="1">
    <citation type="journal article" date="2014" name="Am. J. Bot.">
        <title>Genome assembly and annotation for red clover (Trifolium pratense; Fabaceae).</title>
        <authorList>
            <person name="Istvanek J."/>
            <person name="Jaros M."/>
            <person name="Krenek A."/>
            <person name="Repkova J."/>
        </authorList>
    </citation>
    <scope>NUCLEOTIDE SEQUENCE [LARGE SCALE GENOMIC DNA]</scope>
    <source>
        <strain evidence="3">cv. Tatra</strain>
        <tissue evidence="2">Young leaves</tissue>
    </source>
</reference>
<dbReference type="GO" id="GO:0004523">
    <property type="term" value="F:RNA-DNA hybrid ribonuclease activity"/>
    <property type="evidence" value="ECO:0007669"/>
    <property type="project" value="InterPro"/>
</dbReference>
<evidence type="ECO:0000313" key="2">
    <source>
        <dbReference type="EMBL" id="PNY08707.1"/>
    </source>
</evidence>
<dbReference type="Pfam" id="PF13456">
    <property type="entry name" value="RVT_3"/>
    <property type="match status" value="1"/>
</dbReference>
<dbReference type="InterPro" id="IPR036397">
    <property type="entry name" value="RNaseH_sf"/>
</dbReference>
<dbReference type="PANTHER" id="PTHR34023">
    <property type="entry name" value="RNASE H DOMAIN-CONTAINING PROTEIN"/>
    <property type="match status" value="1"/>
</dbReference>
<protein>
    <submittedName>
        <fullName evidence="2">Ethylene responsive transcription factor 1b</fullName>
    </submittedName>
</protein>
<comment type="caution">
    <text evidence="2">The sequence shown here is derived from an EMBL/GenBank/DDBJ whole genome shotgun (WGS) entry which is preliminary data.</text>
</comment>
<feature type="domain" description="RNase H type-1" evidence="1">
    <location>
        <begin position="21"/>
        <end position="71"/>
    </location>
</feature>
<sequence length="88" mass="9977">MDSCMLEDYNFDTELHIDSLVVKAIKLHGNESWKGRSCVEKIHSLLALDWEVVIHHSYREANQCANALANYGCSMDTGIIYFDVSLVV</sequence>
<dbReference type="GO" id="GO:0003676">
    <property type="term" value="F:nucleic acid binding"/>
    <property type="evidence" value="ECO:0007669"/>
    <property type="project" value="InterPro"/>
</dbReference>
<proteinExistence type="predicted"/>
<dbReference type="PANTHER" id="PTHR34023:SF5">
    <property type="entry name" value="RNASE H TYPE-1 DOMAIN-CONTAINING PROTEIN"/>
    <property type="match status" value="1"/>
</dbReference>
<dbReference type="InterPro" id="IPR044730">
    <property type="entry name" value="RNase_H-like_dom_plant"/>
</dbReference>
<dbReference type="EMBL" id="ASHM01002683">
    <property type="protein sequence ID" value="PNY08707.1"/>
    <property type="molecule type" value="Genomic_DNA"/>
</dbReference>
<reference evidence="2 3" key="2">
    <citation type="journal article" date="2017" name="Front. Plant Sci.">
        <title>Gene Classification and Mining of Molecular Markers Useful in Red Clover (Trifolium pratense) Breeding.</title>
        <authorList>
            <person name="Istvanek J."/>
            <person name="Dluhosova J."/>
            <person name="Dluhos P."/>
            <person name="Patkova L."/>
            <person name="Nedelnik J."/>
            <person name="Repkova J."/>
        </authorList>
    </citation>
    <scope>NUCLEOTIDE SEQUENCE [LARGE SCALE GENOMIC DNA]</scope>
    <source>
        <strain evidence="3">cv. Tatra</strain>
        <tissue evidence="2">Young leaves</tissue>
    </source>
</reference>
<evidence type="ECO:0000259" key="1">
    <source>
        <dbReference type="Pfam" id="PF13456"/>
    </source>
</evidence>
<dbReference type="Gene3D" id="3.30.420.10">
    <property type="entry name" value="Ribonuclease H-like superfamily/Ribonuclease H"/>
    <property type="match status" value="1"/>
</dbReference>
<dbReference type="Proteomes" id="UP000236291">
    <property type="component" value="Unassembled WGS sequence"/>
</dbReference>
<gene>
    <name evidence="2" type="ORF">L195_g005239</name>
</gene>
<dbReference type="InterPro" id="IPR002156">
    <property type="entry name" value="RNaseH_domain"/>
</dbReference>
<dbReference type="CDD" id="cd06222">
    <property type="entry name" value="RNase_H_like"/>
    <property type="match status" value="1"/>
</dbReference>
<evidence type="ECO:0000313" key="3">
    <source>
        <dbReference type="Proteomes" id="UP000236291"/>
    </source>
</evidence>
<name>A0A2K3P096_TRIPR</name>
<organism evidence="2 3">
    <name type="scientific">Trifolium pratense</name>
    <name type="common">Red clover</name>
    <dbReference type="NCBI Taxonomy" id="57577"/>
    <lineage>
        <taxon>Eukaryota</taxon>
        <taxon>Viridiplantae</taxon>
        <taxon>Streptophyta</taxon>
        <taxon>Embryophyta</taxon>
        <taxon>Tracheophyta</taxon>
        <taxon>Spermatophyta</taxon>
        <taxon>Magnoliopsida</taxon>
        <taxon>eudicotyledons</taxon>
        <taxon>Gunneridae</taxon>
        <taxon>Pentapetalae</taxon>
        <taxon>rosids</taxon>
        <taxon>fabids</taxon>
        <taxon>Fabales</taxon>
        <taxon>Fabaceae</taxon>
        <taxon>Papilionoideae</taxon>
        <taxon>50 kb inversion clade</taxon>
        <taxon>NPAAA clade</taxon>
        <taxon>Hologalegina</taxon>
        <taxon>IRL clade</taxon>
        <taxon>Trifolieae</taxon>
        <taxon>Trifolium</taxon>
    </lineage>
</organism>
<dbReference type="AlphaFoldDB" id="A0A2K3P096"/>